<feature type="disulfide bond" evidence="7">
    <location>
        <begin position="389"/>
        <end position="450"/>
    </location>
</feature>
<evidence type="ECO:0000256" key="4">
    <source>
        <dbReference type="ARBA" id="ARBA00022737"/>
    </source>
</evidence>
<evidence type="ECO:0000313" key="13">
    <source>
        <dbReference type="Proteomes" id="UP001497482"/>
    </source>
</evidence>
<dbReference type="Gene3D" id="2.60.40.10">
    <property type="entry name" value="Immunoglobulins"/>
    <property type="match status" value="3"/>
</dbReference>
<evidence type="ECO:0000259" key="11">
    <source>
        <dbReference type="PROSITE" id="PS50835"/>
    </source>
</evidence>
<feature type="transmembrane region" description="Helical" evidence="9">
    <location>
        <begin position="655"/>
        <end position="677"/>
    </location>
</feature>
<dbReference type="InterPro" id="IPR007110">
    <property type="entry name" value="Ig-like_dom"/>
</dbReference>
<keyword evidence="4" id="KW-0677">Repeat</keyword>
<comment type="subcellular location">
    <subcellularLocation>
        <location evidence="1">Secreted</location>
    </subcellularLocation>
</comment>
<dbReference type="EMBL" id="OZ035840">
    <property type="protein sequence ID" value="CAL1588689.1"/>
    <property type="molecule type" value="Genomic_DNA"/>
</dbReference>
<keyword evidence="2" id="KW-0964">Secreted</keyword>
<dbReference type="SMART" id="SM00202">
    <property type="entry name" value="SR"/>
    <property type="match status" value="1"/>
</dbReference>
<dbReference type="SUPFAM" id="SSF48726">
    <property type="entry name" value="Immunoglobulin"/>
    <property type="match status" value="4"/>
</dbReference>
<evidence type="ECO:0000256" key="9">
    <source>
        <dbReference type="SAM" id="Phobius"/>
    </source>
</evidence>
<keyword evidence="13" id="KW-1185">Reference proteome</keyword>
<accession>A0AAV2KGF7</accession>
<dbReference type="InterPro" id="IPR013783">
    <property type="entry name" value="Ig-like_fold"/>
</dbReference>
<dbReference type="Gene3D" id="3.10.250.10">
    <property type="entry name" value="SRCR-like domain"/>
    <property type="match status" value="2"/>
</dbReference>
<dbReference type="FunFam" id="3.10.250.10:FF:000006">
    <property type="entry name" value="neurotrypsin isoform X2"/>
    <property type="match status" value="1"/>
</dbReference>
<feature type="compositionally biased region" description="Acidic residues" evidence="8">
    <location>
        <begin position="320"/>
        <end position="329"/>
    </location>
</feature>
<evidence type="ECO:0000256" key="8">
    <source>
        <dbReference type="SAM" id="MobiDB-lite"/>
    </source>
</evidence>
<feature type="domain" description="Ig-like" evidence="11">
    <location>
        <begin position="67"/>
        <end position="159"/>
    </location>
</feature>
<dbReference type="PRINTS" id="PR00258">
    <property type="entry name" value="SPERACTRCPTR"/>
</dbReference>
<dbReference type="SMART" id="SM00409">
    <property type="entry name" value="IG"/>
    <property type="match status" value="4"/>
</dbReference>
<name>A0AAV2KGF7_KNICA</name>
<gene>
    <name evidence="12" type="ORF">KC01_LOCUS18442</name>
</gene>
<protein>
    <submittedName>
        <fullName evidence="12">Uncharacterized protein</fullName>
    </submittedName>
</protein>
<evidence type="ECO:0000256" key="7">
    <source>
        <dbReference type="PROSITE-ProRule" id="PRU00196"/>
    </source>
</evidence>
<feature type="transmembrane region" description="Helical" evidence="9">
    <location>
        <begin position="269"/>
        <end position="292"/>
    </location>
</feature>
<keyword evidence="9" id="KW-0472">Membrane</keyword>
<dbReference type="Pfam" id="PF00530">
    <property type="entry name" value="SRCR"/>
    <property type="match status" value="1"/>
</dbReference>
<organism evidence="12 13">
    <name type="scientific">Knipowitschia caucasica</name>
    <name type="common">Caucasian dwarf goby</name>
    <name type="synonym">Pomatoschistus caucasicus</name>
    <dbReference type="NCBI Taxonomy" id="637954"/>
    <lineage>
        <taxon>Eukaryota</taxon>
        <taxon>Metazoa</taxon>
        <taxon>Chordata</taxon>
        <taxon>Craniata</taxon>
        <taxon>Vertebrata</taxon>
        <taxon>Euteleostomi</taxon>
        <taxon>Actinopterygii</taxon>
        <taxon>Neopterygii</taxon>
        <taxon>Teleostei</taxon>
        <taxon>Neoteleostei</taxon>
        <taxon>Acanthomorphata</taxon>
        <taxon>Gobiaria</taxon>
        <taxon>Gobiiformes</taxon>
        <taxon>Gobioidei</taxon>
        <taxon>Gobiidae</taxon>
        <taxon>Gobiinae</taxon>
        <taxon>Knipowitschia</taxon>
    </lineage>
</organism>
<reference evidence="12 13" key="1">
    <citation type="submission" date="2024-04" db="EMBL/GenBank/DDBJ databases">
        <authorList>
            <person name="Waldvogel A.-M."/>
            <person name="Schoenle A."/>
        </authorList>
    </citation>
    <scope>NUCLEOTIDE SEQUENCE [LARGE SCALE GENOMIC DNA]</scope>
</reference>
<dbReference type="PROSITE" id="PS50287">
    <property type="entry name" value="SRCR_2"/>
    <property type="match status" value="2"/>
</dbReference>
<comment type="caution">
    <text evidence="7">Lacks conserved residue(s) required for the propagation of feature annotation.</text>
</comment>
<evidence type="ECO:0000256" key="2">
    <source>
        <dbReference type="ARBA" id="ARBA00022525"/>
    </source>
</evidence>
<feature type="domain" description="SRCR" evidence="10">
    <location>
        <begin position="352"/>
        <end position="451"/>
    </location>
</feature>
<evidence type="ECO:0000256" key="5">
    <source>
        <dbReference type="ARBA" id="ARBA00023157"/>
    </source>
</evidence>
<dbReference type="Proteomes" id="UP001497482">
    <property type="component" value="Chromosome 18"/>
</dbReference>
<dbReference type="InterPro" id="IPR036772">
    <property type="entry name" value="SRCR-like_dom_sf"/>
</dbReference>
<keyword evidence="3" id="KW-0732">Signal</keyword>
<keyword evidence="6" id="KW-0325">Glycoprotein</keyword>
<dbReference type="SUPFAM" id="SSF56487">
    <property type="entry name" value="SRCR-like"/>
    <property type="match status" value="2"/>
</dbReference>
<dbReference type="InterPro" id="IPR003599">
    <property type="entry name" value="Ig_sub"/>
</dbReference>
<dbReference type="PANTHER" id="PTHR19331:SF22">
    <property type="entry name" value="DELETED IN MALIGNANT BRAIN TUMORS 1 PROTEIN"/>
    <property type="match status" value="1"/>
</dbReference>
<feature type="disulfide bond" evidence="7">
    <location>
        <begin position="376"/>
        <end position="440"/>
    </location>
</feature>
<dbReference type="InterPro" id="IPR036179">
    <property type="entry name" value="Ig-like_dom_sf"/>
</dbReference>
<feature type="domain" description="SRCR" evidence="10">
    <location>
        <begin position="21"/>
        <end position="87"/>
    </location>
</feature>
<evidence type="ECO:0000256" key="6">
    <source>
        <dbReference type="ARBA" id="ARBA00023180"/>
    </source>
</evidence>
<keyword evidence="9" id="KW-0812">Transmembrane</keyword>
<evidence type="ECO:0000313" key="12">
    <source>
        <dbReference type="EMBL" id="CAL1588689.1"/>
    </source>
</evidence>
<feature type="domain" description="Ig-like" evidence="11">
    <location>
        <begin position="165"/>
        <end position="258"/>
    </location>
</feature>
<dbReference type="InterPro" id="IPR001190">
    <property type="entry name" value="SRCR"/>
</dbReference>
<dbReference type="PANTHER" id="PTHR19331">
    <property type="entry name" value="SCAVENGER RECEPTOR DOMAIN-CONTAINING"/>
    <property type="match status" value="1"/>
</dbReference>
<evidence type="ECO:0000259" key="10">
    <source>
        <dbReference type="PROSITE" id="PS50287"/>
    </source>
</evidence>
<sequence>MERQHCVTVLLYFTYCLSGGIRLVGSSNNCDWKVELSKCGHSSHLKEAGEVCRELRCDKAVDAGGSGSRSVWLKKVHCRDQGALSQCVKNTPCPQGDAQGAISMQPASDVNWGESLTIRGLYSADFTLAKVKFEDEGVYKCCYEQKISESCRSKKFTVTVDLQVPNISAFSPDQQQWSQSGVEVTRGQRFVIDCSTSACSPEGLFILSFPASNSSITEPSLNHSASFHFPESQQQHQGIYSCVFQITGAGRTYTSPTSAPLMVTVKQPLLPIILPTVAVSLLLLILIGFYFCRRRRRRVAKFVTSTPALNTMTTVNRYEESDDEEEDDYVNAPGGKNEDSSEEPDYVNIGEIRLNSTYRCAGRVEILHNDEWGTVCDDDWDESDAEVVCRQSSCGSAVQAVGQAGLGEGSGQIWLDDVECFGNENSLSLCSHKPFGSHDCGHGEDAGVLCSEFLKQPPQMSVSPLKLTWGQNASVTCSLAGYSGGTFILKRFKQYLLISSSNPAIFILPQVTFDNKGPYHCVYQIDLLDEVFQSPKSDSVVLTVFPPTPSLCVSSPAEGQCTSDIGHVPQGGSFVLLCSVPSDIPEGLFTLSFPGSNSSISEPSVNHSASFHFPEFQQKLQGLYSCVFQLTGASRTYTSQTASIHIIQLPSMVPVAIAVGVSVLPIALVSLLCFWSIRSQGHRSQSTTRAQMNVAGNQDL</sequence>
<dbReference type="AlphaFoldDB" id="A0AAV2KGF7"/>
<keyword evidence="9" id="KW-1133">Transmembrane helix</keyword>
<evidence type="ECO:0000256" key="3">
    <source>
        <dbReference type="ARBA" id="ARBA00022729"/>
    </source>
</evidence>
<feature type="disulfide bond" evidence="7">
    <location>
        <begin position="420"/>
        <end position="430"/>
    </location>
</feature>
<feature type="region of interest" description="Disordered" evidence="8">
    <location>
        <begin position="316"/>
        <end position="343"/>
    </location>
</feature>
<evidence type="ECO:0000256" key="1">
    <source>
        <dbReference type="ARBA" id="ARBA00004613"/>
    </source>
</evidence>
<dbReference type="GO" id="GO:0016020">
    <property type="term" value="C:membrane"/>
    <property type="evidence" value="ECO:0007669"/>
    <property type="project" value="InterPro"/>
</dbReference>
<dbReference type="PROSITE" id="PS50835">
    <property type="entry name" value="IG_LIKE"/>
    <property type="match status" value="2"/>
</dbReference>
<proteinExistence type="predicted"/>
<keyword evidence="5 7" id="KW-1015">Disulfide bond</keyword>